<proteinExistence type="predicted"/>
<accession>A0A6C0IUT9</accession>
<protein>
    <submittedName>
        <fullName evidence="1">Uncharacterized protein</fullName>
    </submittedName>
</protein>
<dbReference type="AlphaFoldDB" id="A0A6C0IUT9"/>
<reference evidence="1" key="1">
    <citation type="journal article" date="2020" name="Nature">
        <title>Giant virus diversity and host interactions through global metagenomics.</title>
        <authorList>
            <person name="Schulz F."/>
            <person name="Roux S."/>
            <person name="Paez-Espino D."/>
            <person name="Jungbluth S."/>
            <person name="Walsh D.A."/>
            <person name="Denef V.J."/>
            <person name="McMahon K.D."/>
            <person name="Konstantinidis K.T."/>
            <person name="Eloe-Fadrosh E.A."/>
            <person name="Kyrpides N.C."/>
            <person name="Woyke T."/>
        </authorList>
    </citation>
    <scope>NUCLEOTIDE SEQUENCE</scope>
    <source>
        <strain evidence="1">GVMAG-M-3300024302-11</strain>
    </source>
</reference>
<dbReference type="EMBL" id="MN740255">
    <property type="protein sequence ID" value="QHT96310.1"/>
    <property type="molecule type" value="Genomic_DNA"/>
</dbReference>
<evidence type="ECO:0000313" key="1">
    <source>
        <dbReference type="EMBL" id="QHT96310.1"/>
    </source>
</evidence>
<sequence length="321" mass="37679">MEINYKTILQHLSFDCEKKEDVNNFPTEKNIMVSSDNFPESISKLLVQNNKIFYRYGITKHNSEQVNISFITSFLTLLNKKFITFDKKEELTEVQSFISNIRSKVLEKGFKYELKSRFEHQILIDRLEKLYFDDGLLIQLIAQILDINFIIFDFKTEKISTIFKGDYLNPWKVTFLLAKMDIVTNVTCNWEPIFCDEKQFSYNDVFLKKILTNVEICYYNEEYLNKSYSILDNISEITNINNLSEDTQDDIIVGSEDETVQSDESDTFLNPVNEIKKMNLTKTKLKSLKKDDIYKLVNSLSLEVSKDVTKNDMITSLLPYI</sequence>
<organism evidence="1">
    <name type="scientific">viral metagenome</name>
    <dbReference type="NCBI Taxonomy" id="1070528"/>
    <lineage>
        <taxon>unclassified sequences</taxon>
        <taxon>metagenomes</taxon>
        <taxon>organismal metagenomes</taxon>
    </lineage>
</organism>
<name>A0A6C0IUT9_9ZZZZ</name>